<reference evidence="1 2" key="1">
    <citation type="submission" date="2018-01" db="EMBL/GenBank/DDBJ databases">
        <title>Whole genome sequencing of Histamine producing bacteria.</title>
        <authorList>
            <person name="Butler K."/>
        </authorList>
    </citation>
    <scope>NUCLEOTIDE SEQUENCE [LARGE SCALE GENOMIC DNA]</scope>
    <source>
        <strain evidence="1 2">DSM 100436</strain>
    </source>
</reference>
<organism evidence="1 2">
    <name type="scientific">Photobacterium sanctipauli</name>
    <dbReference type="NCBI Taxonomy" id="1342794"/>
    <lineage>
        <taxon>Bacteria</taxon>
        <taxon>Pseudomonadati</taxon>
        <taxon>Pseudomonadota</taxon>
        <taxon>Gammaproteobacteria</taxon>
        <taxon>Vibrionales</taxon>
        <taxon>Vibrionaceae</taxon>
        <taxon>Photobacterium</taxon>
    </lineage>
</organism>
<dbReference type="InterPro" id="IPR007263">
    <property type="entry name" value="DCC1-like"/>
</dbReference>
<evidence type="ECO:0000313" key="1">
    <source>
        <dbReference type="EMBL" id="PSW11367.1"/>
    </source>
</evidence>
<gene>
    <name evidence="1" type="ORF">C9I98_24265</name>
</gene>
<comment type="caution">
    <text evidence="1">The sequence shown here is derived from an EMBL/GenBank/DDBJ whole genome shotgun (WGS) entry which is preliminary data.</text>
</comment>
<name>A0A2T3NBM5_9GAMM</name>
<dbReference type="GO" id="GO:0015035">
    <property type="term" value="F:protein-disulfide reductase activity"/>
    <property type="evidence" value="ECO:0007669"/>
    <property type="project" value="InterPro"/>
</dbReference>
<dbReference type="EMBL" id="PYMA01000024">
    <property type="protein sequence ID" value="PSW11367.1"/>
    <property type="molecule type" value="Genomic_DNA"/>
</dbReference>
<dbReference type="Pfam" id="PF04134">
    <property type="entry name" value="DCC1-like"/>
    <property type="match status" value="1"/>
</dbReference>
<dbReference type="RefSeq" id="WP_107272583.1">
    <property type="nucleotide sequence ID" value="NZ_PYMA01000024.1"/>
</dbReference>
<dbReference type="AlphaFoldDB" id="A0A2T3NBM5"/>
<protein>
    <submittedName>
        <fullName evidence="1">DUF393 domain-containing protein</fullName>
    </submittedName>
</protein>
<dbReference type="Proteomes" id="UP000241771">
    <property type="component" value="Unassembled WGS sequence"/>
</dbReference>
<evidence type="ECO:0000313" key="2">
    <source>
        <dbReference type="Proteomes" id="UP000241771"/>
    </source>
</evidence>
<accession>A0A2T3NBM5</accession>
<sequence length="121" mass="14438">MTKGVLTIFYDGACPSCVKDRDWFERKLGPQHHVCWYDITGKEAYLKSLGIDPYLAIKELHVMAEDGHIYKELDAYILLFKQVWYFRPLAWVISIPFIKTRLSRWYRKMVDQRLAEQGRNH</sequence>
<keyword evidence="2" id="KW-1185">Reference proteome</keyword>
<proteinExistence type="predicted"/>